<dbReference type="AlphaFoldDB" id="A0A3G1A5R9"/>
<dbReference type="KEGG" id="tcb:TCARB_1118"/>
<proteinExistence type="predicted"/>
<dbReference type="RefSeq" id="WP_148684644.1">
    <property type="nucleotide sequence ID" value="NZ_CP007493.1"/>
</dbReference>
<organism evidence="1 2">
    <name type="scientific">Thermofilum adornatum 1505</name>
    <dbReference type="NCBI Taxonomy" id="697581"/>
    <lineage>
        <taxon>Archaea</taxon>
        <taxon>Thermoproteota</taxon>
        <taxon>Thermoprotei</taxon>
        <taxon>Thermofilales</taxon>
        <taxon>Thermofilaceae</taxon>
        <taxon>Thermofilum</taxon>
    </lineage>
</organism>
<reference evidence="2" key="1">
    <citation type="book" date="2010" name="EXTREMOPHILES" publisher="0:0-0">
        <title>Complete genome sequences of ten hyperthermophilic archaea reveal their metabolic capabilities and possible ecological roles.</title>
        <editorList>
            <person name="?"/>
        </editorList>
        <authorList>
            <person name="Ravin N.V."/>
            <person name="Mardanov A.V."/>
            <person name="Bonch-Osmolovskaya E.A."/>
            <person name="Skryabin K.G."/>
        </authorList>
    </citation>
    <scope>NUCLEOTIDE SEQUENCE [LARGE SCALE GENOMIC DNA]</scope>
    <source>
        <strain evidence="2">1505</strain>
    </source>
</reference>
<sequence>MSKKLRELKWLIEILVELPIEYGSRTVEAKPYTSTMYICLTHLATFIIAILQVNGLSPQDTQFLWLWVPIDKLRIGERTTVKVVTAEGIEAYYVFTPT</sequence>
<evidence type="ECO:0000313" key="1">
    <source>
        <dbReference type="EMBL" id="AJB42166.1"/>
    </source>
</evidence>
<protein>
    <submittedName>
        <fullName evidence="1">Uncharacterized protein</fullName>
    </submittedName>
</protein>
<dbReference type="EMBL" id="CP007493">
    <property type="protein sequence ID" value="AJB42166.1"/>
    <property type="molecule type" value="Genomic_DNA"/>
</dbReference>
<dbReference type="STRING" id="697581.TCARB_1118"/>
<accession>A0A3G1A5R9</accession>
<gene>
    <name evidence="1" type="ORF">TCARB_1118</name>
</gene>
<name>A0A3G1A5R9_9CREN</name>
<dbReference type="Proteomes" id="UP000266720">
    <property type="component" value="Chromosome"/>
</dbReference>
<dbReference type="GeneID" id="25406530"/>
<evidence type="ECO:0000313" key="2">
    <source>
        <dbReference type="Proteomes" id="UP000266720"/>
    </source>
</evidence>